<reference evidence="3" key="2">
    <citation type="submission" date="2020-09" db="EMBL/GenBank/DDBJ databases">
        <authorList>
            <person name="Sun Q."/>
            <person name="Zhou Y."/>
        </authorList>
    </citation>
    <scope>NUCLEOTIDE SEQUENCE</scope>
    <source>
        <strain evidence="3">CGMCC 1.15958</strain>
    </source>
</reference>
<evidence type="ECO:0000256" key="1">
    <source>
        <dbReference type="SAM" id="SignalP"/>
    </source>
</evidence>
<proteinExistence type="predicted"/>
<protein>
    <recommendedName>
        <fullName evidence="2">Heavy metal binding domain-containing protein</fullName>
    </recommendedName>
</protein>
<accession>A0A916YRG0</accession>
<evidence type="ECO:0000259" key="2">
    <source>
        <dbReference type="Pfam" id="PF19335"/>
    </source>
</evidence>
<dbReference type="GO" id="GO:0046872">
    <property type="term" value="F:metal ion binding"/>
    <property type="evidence" value="ECO:0007669"/>
    <property type="project" value="InterPro"/>
</dbReference>
<evidence type="ECO:0000313" key="3">
    <source>
        <dbReference type="EMBL" id="GGD57117.1"/>
    </source>
</evidence>
<comment type="caution">
    <text evidence="3">The sequence shown here is derived from an EMBL/GenBank/DDBJ whole genome shotgun (WGS) entry which is preliminary data.</text>
</comment>
<dbReference type="EMBL" id="BMKK01000004">
    <property type="protein sequence ID" value="GGD57117.1"/>
    <property type="molecule type" value="Genomic_DNA"/>
</dbReference>
<dbReference type="AlphaFoldDB" id="A0A916YRG0"/>
<gene>
    <name evidence="3" type="ORF">GCM10011514_21530</name>
</gene>
<feature type="signal peptide" evidence="1">
    <location>
        <begin position="1"/>
        <end position="24"/>
    </location>
</feature>
<feature type="chain" id="PRO_5037640824" description="Heavy metal binding domain-containing protein" evidence="1">
    <location>
        <begin position="25"/>
        <end position="185"/>
    </location>
</feature>
<dbReference type="InterPro" id="IPR045800">
    <property type="entry name" value="HMBD"/>
</dbReference>
<sequence>MKTYKTTIALFIVVIAFIQSVAFAQNANYKHQMMNIDKNGTIKKGGVKVGQITKENVVNDAKGNKIAYIDGQGNLVDANGKVMGRMGKDGKSYHNINGDLTFSVKEEGNTCNIFDASGKKIGNIHSSYKGMACVLYCFQNGMDMKEHTKMDGEGKYACPMHPEVTGKEGDNCPKCHMKLHKVSKK</sequence>
<feature type="domain" description="Heavy metal binding" evidence="2">
    <location>
        <begin position="155"/>
        <end position="180"/>
    </location>
</feature>
<dbReference type="Proteomes" id="UP000609064">
    <property type="component" value="Unassembled WGS sequence"/>
</dbReference>
<organism evidence="3 4">
    <name type="scientific">Emticicia aquatilis</name>
    <dbReference type="NCBI Taxonomy" id="1537369"/>
    <lineage>
        <taxon>Bacteria</taxon>
        <taxon>Pseudomonadati</taxon>
        <taxon>Bacteroidota</taxon>
        <taxon>Cytophagia</taxon>
        <taxon>Cytophagales</taxon>
        <taxon>Leadbetterellaceae</taxon>
        <taxon>Emticicia</taxon>
    </lineage>
</organism>
<name>A0A916YRG0_9BACT</name>
<reference evidence="3" key="1">
    <citation type="journal article" date="2014" name="Int. J. Syst. Evol. Microbiol.">
        <title>Complete genome sequence of Corynebacterium casei LMG S-19264T (=DSM 44701T), isolated from a smear-ripened cheese.</title>
        <authorList>
            <consortium name="US DOE Joint Genome Institute (JGI-PGF)"/>
            <person name="Walter F."/>
            <person name="Albersmeier A."/>
            <person name="Kalinowski J."/>
            <person name="Ruckert C."/>
        </authorList>
    </citation>
    <scope>NUCLEOTIDE SEQUENCE</scope>
    <source>
        <strain evidence="3">CGMCC 1.15958</strain>
    </source>
</reference>
<dbReference type="RefSeq" id="WP_308424953.1">
    <property type="nucleotide sequence ID" value="NZ_BMKK01000004.1"/>
</dbReference>
<evidence type="ECO:0000313" key="4">
    <source>
        <dbReference type="Proteomes" id="UP000609064"/>
    </source>
</evidence>
<dbReference type="Pfam" id="PF19335">
    <property type="entry name" value="HMBD"/>
    <property type="match status" value="1"/>
</dbReference>
<keyword evidence="4" id="KW-1185">Reference proteome</keyword>
<keyword evidence="1" id="KW-0732">Signal</keyword>